<dbReference type="RefSeq" id="WP_101637581.1">
    <property type="nucleotide sequence ID" value="NZ_JAPXGY010000005.1"/>
</dbReference>
<dbReference type="EMBL" id="PKHU01000006">
    <property type="protein sequence ID" value="PKZ28889.1"/>
    <property type="molecule type" value="Genomic_DNA"/>
</dbReference>
<dbReference type="GO" id="GO:0005886">
    <property type="term" value="C:plasma membrane"/>
    <property type="evidence" value="ECO:0007669"/>
    <property type="project" value="UniProtKB-SubCell"/>
</dbReference>
<comment type="similarity">
    <text evidence="7">Belongs to the PpiD chaperone family.</text>
</comment>
<dbReference type="InterPro" id="IPR052029">
    <property type="entry name" value="PpiD_chaperone"/>
</dbReference>
<evidence type="ECO:0000256" key="5">
    <source>
        <dbReference type="ARBA" id="ARBA00023136"/>
    </source>
</evidence>
<keyword evidence="5 8" id="KW-0472">Membrane</keyword>
<dbReference type="Pfam" id="PF13145">
    <property type="entry name" value="Rotamase_2"/>
    <property type="match status" value="1"/>
</dbReference>
<dbReference type="GO" id="GO:0003755">
    <property type="term" value="F:peptidyl-prolyl cis-trans isomerase activity"/>
    <property type="evidence" value="ECO:0007669"/>
    <property type="project" value="InterPro"/>
</dbReference>
<dbReference type="Pfam" id="PF13624">
    <property type="entry name" value="SurA_N_3"/>
    <property type="match status" value="1"/>
</dbReference>
<evidence type="ECO:0000256" key="4">
    <source>
        <dbReference type="ARBA" id="ARBA00022989"/>
    </source>
</evidence>
<dbReference type="Gene3D" id="1.10.4030.10">
    <property type="entry name" value="Porin chaperone SurA, peptide-binding domain"/>
    <property type="match status" value="1"/>
</dbReference>
<evidence type="ECO:0000259" key="9">
    <source>
        <dbReference type="Pfam" id="PF13145"/>
    </source>
</evidence>
<name>A0A2I1N962_9BACT</name>
<comment type="caution">
    <text evidence="10">The sequence shown here is derived from an EMBL/GenBank/DDBJ whole genome shotgun (WGS) entry which is preliminary data.</text>
</comment>
<reference evidence="10 11" key="1">
    <citation type="submission" date="2017-12" db="EMBL/GenBank/DDBJ databases">
        <title>Phylogenetic diversity of female urinary microbiome.</title>
        <authorList>
            <person name="Thomas-White K."/>
            <person name="Wolfe A.J."/>
        </authorList>
    </citation>
    <scope>NUCLEOTIDE SEQUENCE [LARGE SCALE GENOMIC DNA]</scope>
    <source>
        <strain evidence="10 11">UMB0112</strain>
    </source>
</reference>
<evidence type="ECO:0000313" key="10">
    <source>
        <dbReference type="EMBL" id="PKZ28889.1"/>
    </source>
</evidence>
<evidence type="ECO:0000313" key="11">
    <source>
        <dbReference type="Proteomes" id="UP000234639"/>
    </source>
</evidence>
<dbReference type="InterPro" id="IPR027304">
    <property type="entry name" value="Trigger_fact/SurA_dom_sf"/>
</dbReference>
<evidence type="ECO:0000256" key="3">
    <source>
        <dbReference type="ARBA" id="ARBA00022692"/>
    </source>
</evidence>
<evidence type="ECO:0000256" key="2">
    <source>
        <dbReference type="ARBA" id="ARBA00022475"/>
    </source>
</evidence>
<comment type="subcellular location">
    <subcellularLocation>
        <location evidence="1">Cell membrane</location>
        <topology evidence="1">Single-pass type II membrane protein</topology>
    </subcellularLocation>
</comment>
<evidence type="ECO:0000256" key="8">
    <source>
        <dbReference type="SAM" id="Phobius"/>
    </source>
</evidence>
<keyword evidence="6" id="KW-0143">Chaperone</keyword>
<dbReference type="AlphaFoldDB" id="A0A2I1N962"/>
<evidence type="ECO:0000256" key="7">
    <source>
        <dbReference type="ARBA" id="ARBA00038408"/>
    </source>
</evidence>
<dbReference type="PANTHER" id="PTHR47529">
    <property type="entry name" value="PEPTIDYL-PROLYL CIS-TRANS ISOMERASE D"/>
    <property type="match status" value="1"/>
</dbReference>
<dbReference type="Proteomes" id="UP000234639">
    <property type="component" value="Unassembled WGS sequence"/>
</dbReference>
<keyword evidence="3 8" id="KW-0812">Transmembrane</keyword>
<evidence type="ECO:0000256" key="6">
    <source>
        <dbReference type="ARBA" id="ARBA00023186"/>
    </source>
</evidence>
<dbReference type="PANTHER" id="PTHR47529:SF1">
    <property type="entry name" value="PERIPLASMIC CHAPERONE PPID"/>
    <property type="match status" value="1"/>
</dbReference>
<protein>
    <recommendedName>
        <fullName evidence="9">PpiC domain-containing protein</fullName>
    </recommendedName>
</protein>
<dbReference type="InterPro" id="IPR000297">
    <property type="entry name" value="PPIase_PpiC"/>
</dbReference>
<gene>
    <name evidence="10" type="ORF">CYJ41_07245</name>
</gene>
<dbReference type="SUPFAM" id="SSF109998">
    <property type="entry name" value="Triger factor/SurA peptide-binding domain-like"/>
    <property type="match status" value="1"/>
</dbReference>
<feature type="domain" description="PpiC" evidence="9">
    <location>
        <begin position="239"/>
        <end position="354"/>
    </location>
</feature>
<keyword evidence="2" id="KW-1003">Cell membrane</keyword>
<sequence length="493" mass="56752">MLNWMQKNRKALIPTIWISTIAFVGAGFVGWGAYSFKADSSSSVAKVGNTPITIREFQQKYNNIYNYLNSLSGGTMTSEQADKMNLDMVALSQIIQDTLKLNFANDLGIGANNEDVAKYLVSMPEFQIAGTFDEEIYKNALARIGVKPKDFESDLRKSVILDKLSHALNLSVSKEEIQALASAYFMQDRVKIDIKTLNFDDVNATDEEIKTFWEKQKDSYKTKTNYELESYFVKLDQDIDEDKIKKYWEDNKNLYLNSDDTIKTFEEAKEDVLKNYKLDITKKDANKAYIALKNGDLKTNEKLNIKEDDLDFPVNEIIGKNVNEFLKPFEYKDGYLVAKIAQINPPKTMDFEQAYKYAKNDYKDEKAKIELENLAKESLNSFDTNDKVKDLGYISRDSNITVDGLTEEETNYFINELFNTVGKTKGYIILNNKAASYEITDQKLENPEKIAEYKESIKENISNLKNTELNQDLLNLLEKRYKIEQFYKGKSIE</sequence>
<proteinExistence type="inferred from homology"/>
<accession>A0A2I1N962</accession>
<organism evidence="10 11">
    <name type="scientific">Campylobacter ureolyticus</name>
    <dbReference type="NCBI Taxonomy" id="827"/>
    <lineage>
        <taxon>Bacteria</taxon>
        <taxon>Pseudomonadati</taxon>
        <taxon>Campylobacterota</taxon>
        <taxon>Epsilonproteobacteria</taxon>
        <taxon>Campylobacterales</taxon>
        <taxon>Campylobacteraceae</taxon>
        <taxon>Campylobacter</taxon>
    </lineage>
</organism>
<feature type="transmembrane region" description="Helical" evidence="8">
    <location>
        <begin position="12"/>
        <end position="34"/>
    </location>
</feature>
<evidence type="ECO:0000256" key="1">
    <source>
        <dbReference type="ARBA" id="ARBA00004401"/>
    </source>
</evidence>
<keyword evidence="4 8" id="KW-1133">Transmembrane helix</keyword>